<proteinExistence type="predicted"/>
<name>A0A8S5SZ27_9CAUD</name>
<organism evidence="1">
    <name type="scientific">Siphoviridae sp. ct8wU2</name>
    <dbReference type="NCBI Taxonomy" id="2827791"/>
    <lineage>
        <taxon>Viruses</taxon>
        <taxon>Duplodnaviria</taxon>
        <taxon>Heunggongvirae</taxon>
        <taxon>Uroviricota</taxon>
        <taxon>Caudoviricetes</taxon>
    </lineage>
</organism>
<evidence type="ECO:0000313" key="1">
    <source>
        <dbReference type="EMBL" id="DAF55786.1"/>
    </source>
</evidence>
<dbReference type="EMBL" id="BK032699">
    <property type="protein sequence ID" value="DAF55786.1"/>
    <property type="molecule type" value="Genomic_DNA"/>
</dbReference>
<protein>
    <submittedName>
        <fullName evidence="1">DNA repair protein MmcB-like protein</fullName>
    </submittedName>
</protein>
<accession>A0A8S5SZ27</accession>
<reference evidence="1" key="1">
    <citation type="journal article" date="2021" name="Proc. Natl. Acad. Sci. U.S.A.">
        <title>A Catalog of Tens of Thousands of Viruses from Human Metagenomes Reveals Hidden Associations with Chronic Diseases.</title>
        <authorList>
            <person name="Tisza M.J."/>
            <person name="Buck C.B."/>
        </authorList>
    </citation>
    <scope>NUCLEOTIDE SEQUENCE</scope>
    <source>
        <strain evidence="1">Ct8wU2</strain>
    </source>
</reference>
<sequence length="168" mass="19827">MTEDSLCLKLGSFYGIRRGLDCGPNILMNQYRDENGWVTNFGVKKNGDLCGEYEADFLYITKDEYLYEVEVKISITDFRADLQKPLYHNFPDVRGFYYCVPAELYNAHAAEIKLVCKDKGAGLIVMYERDFSTLIRPKIRKDVKPLTPMRYIYYLRLFAKKWVRKREE</sequence>